<dbReference type="Proteomes" id="UP001500227">
    <property type="component" value="Unassembled WGS sequence"/>
</dbReference>
<evidence type="ECO:0000256" key="7">
    <source>
        <dbReference type="ARBA" id="ARBA00023237"/>
    </source>
</evidence>
<dbReference type="EMBL" id="BAABKD010000009">
    <property type="protein sequence ID" value="GAA5090129.1"/>
    <property type="molecule type" value="Genomic_DNA"/>
</dbReference>
<evidence type="ECO:0000313" key="10">
    <source>
        <dbReference type="EMBL" id="GAA5090129.1"/>
    </source>
</evidence>
<keyword evidence="5" id="KW-0812">Transmembrane</keyword>
<keyword evidence="11" id="KW-1185">Reference proteome</keyword>
<name>A0ABP9M2S3_9BURK</name>
<keyword evidence="9" id="KW-0732">Signal</keyword>
<gene>
    <name evidence="10" type="ORF">GCM10023337_13970</name>
</gene>
<evidence type="ECO:0000256" key="6">
    <source>
        <dbReference type="ARBA" id="ARBA00023136"/>
    </source>
</evidence>
<protein>
    <submittedName>
        <fullName evidence="10">TolC family outer membrane protein</fullName>
    </submittedName>
</protein>
<keyword evidence="7" id="KW-0998">Cell outer membrane</keyword>
<dbReference type="PANTHER" id="PTHR30026:SF20">
    <property type="entry name" value="OUTER MEMBRANE PROTEIN TOLC"/>
    <property type="match status" value="1"/>
</dbReference>
<keyword evidence="3" id="KW-0813">Transport</keyword>
<keyword evidence="4" id="KW-1134">Transmembrane beta strand</keyword>
<dbReference type="SUPFAM" id="SSF56954">
    <property type="entry name" value="Outer membrane efflux proteins (OEP)"/>
    <property type="match status" value="1"/>
</dbReference>
<feature type="coiled-coil region" evidence="8">
    <location>
        <begin position="143"/>
        <end position="208"/>
    </location>
</feature>
<dbReference type="InterPro" id="IPR003423">
    <property type="entry name" value="OMP_efflux"/>
</dbReference>
<dbReference type="NCBIfam" id="TIGR01844">
    <property type="entry name" value="type_I_sec_TolC"/>
    <property type="match status" value="1"/>
</dbReference>
<evidence type="ECO:0000256" key="3">
    <source>
        <dbReference type="ARBA" id="ARBA00022448"/>
    </source>
</evidence>
<evidence type="ECO:0000256" key="8">
    <source>
        <dbReference type="SAM" id="Coils"/>
    </source>
</evidence>
<evidence type="ECO:0000256" key="1">
    <source>
        <dbReference type="ARBA" id="ARBA00004442"/>
    </source>
</evidence>
<dbReference type="InterPro" id="IPR010130">
    <property type="entry name" value="T1SS_OMP_TolC"/>
</dbReference>
<reference evidence="11" key="1">
    <citation type="journal article" date="2019" name="Int. J. Syst. Evol. Microbiol.">
        <title>The Global Catalogue of Microorganisms (GCM) 10K type strain sequencing project: providing services to taxonomists for standard genome sequencing and annotation.</title>
        <authorList>
            <consortium name="The Broad Institute Genomics Platform"/>
            <consortium name="The Broad Institute Genome Sequencing Center for Infectious Disease"/>
            <person name="Wu L."/>
            <person name="Ma J."/>
        </authorList>
    </citation>
    <scope>NUCLEOTIDE SEQUENCE [LARGE SCALE GENOMIC DNA]</scope>
    <source>
        <strain evidence="11">JCM 18423</strain>
    </source>
</reference>
<dbReference type="RefSeq" id="WP_345370646.1">
    <property type="nucleotide sequence ID" value="NZ_BAABKD010000009.1"/>
</dbReference>
<dbReference type="PANTHER" id="PTHR30026">
    <property type="entry name" value="OUTER MEMBRANE PROTEIN TOLC"/>
    <property type="match status" value="1"/>
</dbReference>
<comment type="caution">
    <text evidence="10">The sequence shown here is derived from an EMBL/GenBank/DDBJ whole genome shotgun (WGS) entry which is preliminary data.</text>
</comment>
<comment type="subcellular location">
    <subcellularLocation>
        <location evidence="1">Cell outer membrane</location>
    </subcellularLocation>
</comment>
<proteinExistence type="inferred from homology"/>
<organism evidence="10 11">
    <name type="scientific">Paenalcaligenes hermetiae</name>
    <dbReference type="NCBI Taxonomy" id="1157987"/>
    <lineage>
        <taxon>Bacteria</taxon>
        <taxon>Pseudomonadati</taxon>
        <taxon>Pseudomonadota</taxon>
        <taxon>Betaproteobacteria</taxon>
        <taxon>Burkholderiales</taxon>
        <taxon>Alcaligenaceae</taxon>
        <taxon>Paenalcaligenes</taxon>
    </lineage>
</organism>
<dbReference type="InterPro" id="IPR051906">
    <property type="entry name" value="TolC-like"/>
</dbReference>
<evidence type="ECO:0000256" key="4">
    <source>
        <dbReference type="ARBA" id="ARBA00022452"/>
    </source>
</evidence>
<feature type="chain" id="PRO_5047398755" evidence="9">
    <location>
        <begin position="23"/>
        <end position="448"/>
    </location>
</feature>
<accession>A0ABP9M2S3</accession>
<dbReference type="Pfam" id="PF02321">
    <property type="entry name" value="OEP"/>
    <property type="match status" value="2"/>
</dbReference>
<keyword evidence="6" id="KW-0472">Membrane</keyword>
<keyword evidence="8" id="KW-0175">Coiled coil</keyword>
<evidence type="ECO:0000313" key="11">
    <source>
        <dbReference type="Proteomes" id="UP001500227"/>
    </source>
</evidence>
<comment type="similarity">
    <text evidence="2">Belongs to the outer membrane factor (OMF) (TC 1.B.17) family.</text>
</comment>
<sequence>MMKKKLCGFIFAGLLIATQAVATPLDLWQAWLLAQQHDPIYAAQRAQTQASQEQIAQARARLLPAVDAVAGITHNDTRRASRLNQSSDTRVNQWQLRLSQPLFDLSAIAQFERSRYLASIAVFDLENAKHELMLRVAQTYFAILSAQDNLRSLQSQKQAIEQQLAAAQQNFALGGATITDTYEAQSRLDLLNAQLVIAENNLTTEKNQLSRILGRPVQHIAPLHHQATLPTPEPLDPHAWVQQASLGNLSLMRASLAMQAQQYQLKADQHEHTPTVTLQARSGSQSNMGVFGPNTSPRSLDSSIGVELSIPLYQGGAIASRVRENASLLQQKHYEQENARRQAEEQVRSYFSGVLAGLHEVKALEAAEKSSRAAWEANQTAYEIGVRINIDVLNAQQQLYETQRALAQARYNTLLQGLRLKQAAGLLRAEDIAALNTLLAPANSSLMQ</sequence>
<evidence type="ECO:0000256" key="5">
    <source>
        <dbReference type="ARBA" id="ARBA00022692"/>
    </source>
</evidence>
<dbReference type="Gene3D" id="1.20.1600.10">
    <property type="entry name" value="Outer membrane efflux proteins (OEP)"/>
    <property type="match status" value="1"/>
</dbReference>
<evidence type="ECO:0000256" key="9">
    <source>
        <dbReference type="SAM" id="SignalP"/>
    </source>
</evidence>
<feature type="signal peptide" evidence="9">
    <location>
        <begin position="1"/>
        <end position="22"/>
    </location>
</feature>
<evidence type="ECO:0000256" key="2">
    <source>
        <dbReference type="ARBA" id="ARBA00007613"/>
    </source>
</evidence>